<name>A0ABT3CNB2_9BACT</name>
<evidence type="ECO:0000259" key="1">
    <source>
        <dbReference type="Pfam" id="PF07730"/>
    </source>
</evidence>
<dbReference type="EMBL" id="JAOYOD010000001">
    <property type="protein sequence ID" value="MCV9385195.1"/>
    <property type="molecule type" value="Genomic_DNA"/>
</dbReference>
<evidence type="ECO:0000313" key="2">
    <source>
        <dbReference type="EMBL" id="MCV9385195.1"/>
    </source>
</evidence>
<dbReference type="Gene3D" id="3.30.450.40">
    <property type="match status" value="1"/>
</dbReference>
<keyword evidence="3" id="KW-1185">Reference proteome</keyword>
<comment type="caution">
    <text evidence="2">The sequence shown here is derived from an EMBL/GenBank/DDBJ whole genome shotgun (WGS) entry which is preliminary data.</text>
</comment>
<dbReference type="InterPro" id="IPR011712">
    <property type="entry name" value="Sig_transdc_His_kin_sub3_dim/P"/>
</dbReference>
<keyword evidence="2" id="KW-0418">Kinase</keyword>
<accession>A0ABT3CNB2</accession>
<dbReference type="Pfam" id="PF07730">
    <property type="entry name" value="HisKA_3"/>
    <property type="match status" value="1"/>
</dbReference>
<dbReference type="SUPFAM" id="SSF55781">
    <property type="entry name" value="GAF domain-like"/>
    <property type="match status" value="1"/>
</dbReference>
<organism evidence="2 3">
    <name type="scientific">Reichenbachiella ulvae</name>
    <dbReference type="NCBI Taxonomy" id="2980104"/>
    <lineage>
        <taxon>Bacteria</taxon>
        <taxon>Pseudomonadati</taxon>
        <taxon>Bacteroidota</taxon>
        <taxon>Cytophagia</taxon>
        <taxon>Cytophagales</taxon>
        <taxon>Reichenbachiellaceae</taxon>
        <taxon>Reichenbachiella</taxon>
    </lineage>
</organism>
<reference evidence="2 3" key="1">
    <citation type="submission" date="2022-10" db="EMBL/GenBank/DDBJ databases">
        <title>Comparative genomics and taxonomic characterization of three novel marine species of genus Reichenbachiella exhibiting antioxidant and polysaccharide degradation activities.</title>
        <authorList>
            <person name="Muhammad N."/>
            <person name="Lee Y.-J."/>
            <person name="Ko J."/>
            <person name="Kim S.-G."/>
        </authorList>
    </citation>
    <scope>NUCLEOTIDE SEQUENCE [LARGE SCALE GENOMIC DNA]</scope>
    <source>
        <strain evidence="2 3">ABR2-5</strain>
    </source>
</reference>
<feature type="domain" description="Signal transduction histidine kinase subgroup 3 dimerisation and phosphoacceptor" evidence="1">
    <location>
        <begin position="179"/>
        <end position="234"/>
    </location>
</feature>
<dbReference type="Proteomes" id="UP001300692">
    <property type="component" value="Unassembled WGS sequence"/>
</dbReference>
<sequence length="236" mass="26542">MNETGNLNKNMIDTSSINWGHLDSYCNTLVNQIGFDWAWIAYRPSNDDPLDAVSQSLNKVHTGISADELLKLDNMGPCRSALENLELISCRSISNCRHFPIWSDQMSEVGFSSYACLPVKLDDHSVVAINLYNHHNENHDHLLFKAIQELFELFGSDISILSSEPSNSQNELKEVGDRIHDGLSQMLTVISMNLSLLSKTKEKLNDSEQLILEETLAMANDAIKESRDISYGLRNI</sequence>
<dbReference type="InterPro" id="IPR029016">
    <property type="entry name" value="GAF-like_dom_sf"/>
</dbReference>
<proteinExistence type="predicted"/>
<dbReference type="RefSeq" id="WP_264135988.1">
    <property type="nucleotide sequence ID" value="NZ_JAOYOD010000001.1"/>
</dbReference>
<keyword evidence="2" id="KW-0808">Transferase</keyword>
<protein>
    <submittedName>
        <fullName evidence="2">Histidine kinase dimerization/phosphoacceptor domain-containing protein</fullName>
    </submittedName>
</protein>
<gene>
    <name evidence="2" type="ORF">N7U62_00895</name>
</gene>
<dbReference type="GO" id="GO:0016301">
    <property type="term" value="F:kinase activity"/>
    <property type="evidence" value="ECO:0007669"/>
    <property type="project" value="UniProtKB-KW"/>
</dbReference>
<evidence type="ECO:0000313" key="3">
    <source>
        <dbReference type="Proteomes" id="UP001300692"/>
    </source>
</evidence>